<keyword evidence="1" id="KW-0812">Transmembrane</keyword>
<evidence type="ECO:0000256" key="1">
    <source>
        <dbReference type="SAM" id="Phobius"/>
    </source>
</evidence>
<keyword evidence="1" id="KW-0472">Membrane</keyword>
<protein>
    <recommendedName>
        <fullName evidence="4">Phlebovirus glycoprotein G2 fusion domain-containing protein</fullName>
    </recommendedName>
</protein>
<evidence type="ECO:0008006" key="4">
    <source>
        <dbReference type="Google" id="ProtNLM"/>
    </source>
</evidence>
<dbReference type="Proteomes" id="UP001175271">
    <property type="component" value="Unassembled WGS sequence"/>
</dbReference>
<reference evidence="2" key="1">
    <citation type="submission" date="2023-06" db="EMBL/GenBank/DDBJ databases">
        <title>Genomic analysis of the entomopathogenic nematode Steinernema hermaphroditum.</title>
        <authorList>
            <person name="Schwarz E.M."/>
            <person name="Heppert J.K."/>
            <person name="Baniya A."/>
            <person name="Schwartz H.T."/>
            <person name="Tan C.-H."/>
            <person name="Antoshechkin I."/>
            <person name="Sternberg P.W."/>
            <person name="Goodrich-Blair H."/>
            <person name="Dillman A.R."/>
        </authorList>
    </citation>
    <scope>NUCLEOTIDE SEQUENCE</scope>
    <source>
        <strain evidence="2">PS9179</strain>
        <tissue evidence="2">Whole animal</tissue>
    </source>
</reference>
<sequence>MDPQRSQRHFCGPPCACPAWANDCDLNPPSAYDTNAIQRFQEAVSPLRATVHHRPTTLPVHKSIFLVELVDSTQLYVKTLGIIHRQKTEKQSNVCFGEGIATGNAAYCTQFHCSQNDTRFCAAPHLESLFLQTPSGDIPIHTWSAAVTTVYEAPKPETANNSCTATPDQVRCGKDGFTISLLNSSSCTGQVYEACLLDDDRVLSCFTSDNFRPDDIITPPLEFRLSTHTLRVRTWTHGQLLWELTTDCDGHSFCALGTCIFCWDIWNNKSCLMERILQTTFGICATLLIGLALKLVIAYLLHRCHRCARRRGWTLKRHATTFSAAQATVSWKRLPFSR</sequence>
<feature type="transmembrane region" description="Helical" evidence="1">
    <location>
        <begin position="280"/>
        <end position="301"/>
    </location>
</feature>
<name>A0AA39IDL4_9BILA</name>
<organism evidence="2 3">
    <name type="scientific">Steinernema hermaphroditum</name>
    <dbReference type="NCBI Taxonomy" id="289476"/>
    <lineage>
        <taxon>Eukaryota</taxon>
        <taxon>Metazoa</taxon>
        <taxon>Ecdysozoa</taxon>
        <taxon>Nematoda</taxon>
        <taxon>Chromadorea</taxon>
        <taxon>Rhabditida</taxon>
        <taxon>Tylenchina</taxon>
        <taxon>Panagrolaimomorpha</taxon>
        <taxon>Strongyloidoidea</taxon>
        <taxon>Steinernematidae</taxon>
        <taxon>Steinernema</taxon>
    </lineage>
</organism>
<gene>
    <name evidence="2" type="ORF">QR680_007579</name>
</gene>
<evidence type="ECO:0000313" key="2">
    <source>
        <dbReference type="EMBL" id="KAK0422452.1"/>
    </source>
</evidence>
<evidence type="ECO:0000313" key="3">
    <source>
        <dbReference type="Proteomes" id="UP001175271"/>
    </source>
</evidence>
<dbReference type="EMBL" id="JAUCMV010000001">
    <property type="protein sequence ID" value="KAK0422452.1"/>
    <property type="molecule type" value="Genomic_DNA"/>
</dbReference>
<keyword evidence="1" id="KW-1133">Transmembrane helix</keyword>
<accession>A0AA39IDL4</accession>
<comment type="caution">
    <text evidence="2">The sequence shown here is derived from an EMBL/GenBank/DDBJ whole genome shotgun (WGS) entry which is preliminary data.</text>
</comment>
<keyword evidence="3" id="KW-1185">Reference proteome</keyword>
<proteinExistence type="predicted"/>
<dbReference type="AlphaFoldDB" id="A0AA39IDL4"/>